<dbReference type="CDD" id="cd00198">
    <property type="entry name" value="vWFA"/>
    <property type="match status" value="1"/>
</dbReference>
<dbReference type="InParanoid" id="Q01YS5"/>
<sequence>MQISRRTFLLGYAIPLAAQEPPTFSAGVDVVTLMATVRDRDGRIARDLTRDDFVLHDEGKRQSITYFSKESDLPLTIGLLVDTSRSQRGVLEPERKASFTFLDQVLRDGKDFACVVAFDTDVRLLQPFTSSHAELAGALERLRIPNQTATVIFGAIRDTAENQMRPRKGRKAFIILSDGVSVRDTTTIGTAIEYAQRADTIIYSILFADHRGLRRPARKAAMGMRALQGKKAMQRLAQETGGEFFEVSASNPITRTYAAIEETLRNQYSIGYTPQAPGKSGQYRKIKLTTRQKGLTAQTRDGYYAK</sequence>
<dbReference type="Pfam" id="PF13519">
    <property type="entry name" value="VWA_2"/>
    <property type="match status" value="1"/>
</dbReference>
<reference evidence="2" key="1">
    <citation type="submission" date="2006-10" db="EMBL/GenBank/DDBJ databases">
        <title>Complete sequence of Solibacter usitatus Ellin6076.</title>
        <authorList>
            <consortium name="US DOE Joint Genome Institute"/>
            <person name="Copeland A."/>
            <person name="Lucas S."/>
            <person name="Lapidus A."/>
            <person name="Barry K."/>
            <person name="Detter J.C."/>
            <person name="Glavina del Rio T."/>
            <person name="Hammon N."/>
            <person name="Israni S."/>
            <person name="Dalin E."/>
            <person name="Tice H."/>
            <person name="Pitluck S."/>
            <person name="Thompson L.S."/>
            <person name="Brettin T."/>
            <person name="Bruce D."/>
            <person name="Han C."/>
            <person name="Tapia R."/>
            <person name="Gilna P."/>
            <person name="Schmutz J."/>
            <person name="Larimer F."/>
            <person name="Land M."/>
            <person name="Hauser L."/>
            <person name="Kyrpides N."/>
            <person name="Mikhailova N."/>
            <person name="Janssen P.H."/>
            <person name="Kuske C.R."/>
            <person name="Richardson P."/>
        </authorList>
    </citation>
    <scope>NUCLEOTIDE SEQUENCE</scope>
    <source>
        <strain evidence="2">Ellin6076</strain>
    </source>
</reference>
<dbReference type="EMBL" id="CP000473">
    <property type="protein sequence ID" value="ABJ85190.1"/>
    <property type="molecule type" value="Genomic_DNA"/>
</dbReference>
<dbReference type="HOGENOM" id="CLU_049429_0_0_0"/>
<dbReference type="SUPFAM" id="SSF53300">
    <property type="entry name" value="vWA-like"/>
    <property type="match status" value="1"/>
</dbReference>
<evidence type="ECO:0000313" key="2">
    <source>
        <dbReference type="EMBL" id="ABJ85190.1"/>
    </source>
</evidence>
<dbReference type="InterPro" id="IPR017802">
    <property type="entry name" value="VWFA-rel_acidobac-type"/>
</dbReference>
<gene>
    <name evidence="2" type="ordered locus">Acid_4228</name>
</gene>
<dbReference type="InterPro" id="IPR036465">
    <property type="entry name" value="vWFA_dom_sf"/>
</dbReference>
<dbReference type="STRING" id="234267.Acid_4228"/>
<dbReference type="OrthoDB" id="108353at2"/>
<dbReference type="KEGG" id="sus:Acid_4228"/>
<dbReference type="AlphaFoldDB" id="Q01YS5"/>
<feature type="domain" description="VWFA" evidence="1">
    <location>
        <begin position="74"/>
        <end position="262"/>
    </location>
</feature>
<accession>Q01YS5</accession>
<dbReference type="SMART" id="SM00327">
    <property type="entry name" value="VWA"/>
    <property type="match status" value="1"/>
</dbReference>
<dbReference type="eggNOG" id="COG2304">
    <property type="taxonomic scope" value="Bacteria"/>
</dbReference>
<dbReference type="NCBIfam" id="TIGR03436">
    <property type="entry name" value="acidobact_VWFA"/>
    <property type="match status" value="1"/>
</dbReference>
<name>Q01YS5_SOLUE</name>
<dbReference type="Gene3D" id="3.40.50.410">
    <property type="entry name" value="von Willebrand factor, type A domain"/>
    <property type="match status" value="1"/>
</dbReference>
<proteinExistence type="predicted"/>
<dbReference type="InterPro" id="IPR002035">
    <property type="entry name" value="VWF_A"/>
</dbReference>
<evidence type="ECO:0000259" key="1">
    <source>
        <dbReference type="SMART" id="SM00327"/>
    </source>
</evidence>
<protein>
    <submittedName>
        <fullName evidence="2">von Willebrand factor, type A</fullName>
    </submittedName>
</protein>
<organism evidence="2">
    <name type="scientific">Solibacter usitatus (strain Ellin6076)</name>
    <dbReference type="NCBI Taxonomy" id="234267"/>
    <lineage>
        <taxon>Bacteria</taxon>
        <taxon>Pseudomonadati</taxon>
        <taxon>Acidobacteriota</taxon>
        <taxon>Terriglobia</taxon>
        <taxon>Bryobacterales</taxon>
        <taxon>Solibacteraceae</taxon>
        <taxon>Candidatus Solibacter</taxon>
    </lineage>
</organism>